<evidence type="ECO:0000256" key="6">
    <source>
        <dbReference type="ARBA" id="ARBA00023295"/>
    </source>
</evidence>
<dbReference type="CDD" id="cd08996">
    <property type="entry name" value="GH32_FFase"/>
    <property type="match status" value="1"/>
</dbReference>
<feature type="region of interest" description="Disordered" evidence="7">
    <location>
        <begin position="207"/>
        <end position="234"/>
    </location>
</feature>
<dbReference type="EC" id="3.2.1.26" evidence="2"/>
<dbReference type="Gene3D" id="2.60.120.200">
    <property type="match status" value="1"/>
</dbReference>
<dbReference type="Pfam" id="PF00251">
    <property type="entry name" value="Glyco_hydro_32N"/>
    <property type="match status" value="1"/>
</dbReference>
<dbReference type="InterPro" id="IPR001362">
    <property type="entry name" value="Glyco_hydro_32"/>
</dbReference>
<dbReference type="PANTHER" id="PTHR43101:SF1">
    <property type="entry name" value="BETA-FRUCTOSIDASE"/>
    <property type="match status" value="1"/>
</dbReference>
<proteinExistence type="inferred from homology"/>
<dbReference type="InterPro" id="IPR013320">
    <property type="entry name" value="ConA-like_dom_sf"/>
</dbReference>
<evidence type="ECO:0000256" key="3">
    <source>
        <dbReference type="ARBA" id="ARBA00022729"/>
    </source>
</evidence>
<evidence type="ECO:0000313" key="10">
    <source>
        <dbReference type="EMBL" id="PZX39312.1"/>
    </source>
</evidence>
<evidence type="ECO:0000259" key="9">
    <source>
        <dbReference type="SMART" id="SM00560"/>
    </source>
</evidence>
<dbReference type="InterPro" id="IPR006558">
    <property type="entry name" value="LamG-like"/>
</dbReference>
<dbReference type="SMART" id="SM00640">
    <property type="entry name" value="Glyco_32"/>
    <property type="match status" value="1"/>
</dbReference>
<comment type="similarity">
    <text evidence="1">Belongs to the glycosyl hydrolase 32 family.</text>
</comment>
<evidence type="ECO:0000313" key="11">
    <source>
        <dbReference type="Proteomes" id="UP000249364"/>
    </source>
</evidence>
<feature type="chain" id="PRO_5016106136" description="beta-fructofuranosidase" evidence="8">
    <location>
        <begin position="24"/>
        <end position="684"/>
    </location>
</feature>
<dbReference type="SMART" id="SM00560">
    <property type="entry name" value="LamGL"/>
    <property type="match status" value="1"/>
</dbReference>
<dbReference type="SUPFAM" id="SSF75005">
    <property type="entry name" value="Arabinanase/levansucrase/invertase"/>
    <property type="match status" value="1"/>
</dbReference>
<accession>A0A2W7RMW6</accession>
<dbReference type="SUPFAM" id="SSF49899">
    <property type="entry name" value="Concanavalin A-like lectins/glucanases"/>
    <property type="match status" value="1"/>
</dbReference>
<dbReference type="InterPro" id="IPR013148">
    <property type="entry name" value="Glyco_hydro_32_N"/>
</dbReference>
<comment type="caution">
    <text evidence="10">The sequence shown here is derived from an EMBL/GenBank/DDBJ whole genome shotgun (WGS) entry which is preliminary data.</text>
</comment>
<keyword evidence="3 8" id="KW-0732">Signal</keyword>
<keyword evidence="5" id="KW-1015">Disulfide bond</keyword>
<sequence length="684" mass="74601">MRMIKLLPPVVALAASLAIMASADTLVQRGDGWTLGEISLTSPYAQRALVPIDGADDMFRFDGNSNWLEAEAGISLDPSRGVAAGAWLALASPPGDTAAIVYLAEDGFLLGLNRWRQPEIRLGGLRVAGNDPLPVGEWVHVAGDYDGETLRLRVDGEEVAQANGDFTDPVEGLFAIGRALDAGFQQGTHPLGVINGVMSEITFRQTDDPVVPRQSPPRPPNLDTPESWFADDPDRPRTFTLGATGWANEPHALTWRNGMWHVYFQANPNGAFWRDIVWGHQTSADLAEWTRQKPALMPTTGFDRRGVWVGNWIPDYDPPSVVYTGVNGEWAGIGLARADEHGSLNLVQVVEHDTPSELQDMRDPWVVRIDDGWLMLIGTGSADHTEALVYSYRSDDGETWKRAGLFDTGGTQMPGQYWELPVLLEMGDTWMLMGTPVVEGVPARTLYWLGSFDGTRFVPDDPEPRQLDILATYRAPTFARGPEGDLIAIGIIADEIRNEQQRHESGWVHVLTPATQLALCGTELRTLCQTFAQPYADRFSQTLDEGKDATQVSFATEGQPILMSAEIDAPGVGLVRIAVRVAADGEPSAELTIDARTGVVQLDYSRGATKPLGRPSIIRGSIDSSDTLKLDLLIDGAAVFGTINGRPLAFLAFAIAQDRNELTLSAENGASIRLYHFAGEEQRL</sequence>
<dbReference type="AlphaFoldDB" id="A0A2W7RMW6"/>
<evidence type="ECO:0000256" key="5">
    <source>
        <dbReference type="ARBA" id="ARBA00023157"/>
    </source>
</evidence>
<feature type="signal peptide" evidence="8">
    <location>
        <begin position="1"/>
        <end position="23"/>
    </location>
</feature>
<dbReference type="EMBL" id="QKZQ01000015">
    <property type="protein sequence ID" value="PZX39312.1"/>
    <property type="molecule type" value="Genomic_DNA"/>
</dbReference>
<keyword evidence="11" id="KW-1185">Reference proteome</keyword>
<keyword evidence="6" id="KW-0326">Glycosidase</keyword>
<dbReference type="Pfam" id="PF13385">
    <property type="entry name" value="Laminin_G_3"/>
    <property type="match status" value="1"/>
</dbReference>
<dbReference type="STRING" id="121821.GCA_001870675_00324"/>
<dbReference type="InterPro" id="IPR023296">
    <property type="entry name" value="Glyco_hydro_beta-prop_sf"/>
</dbReference>
<reference evidence="10 11" key="1">
    <citation type="submission" date="2018-06" db="EMBL/GenBank/DDBJ databases">
        <title>Genomic Encyclopedia of Archaeal and Bacterial Type Strains, Phase II (KMG-II): from individual species to whole genera.</title>
        <authorList>
            <person name="Goeker M."/>
        </authorList>
    </citation>
    <scope>NUCLEOTIDE SEQUENCE [LARGE SCALE GENOMIC DNA]</scope>
    <source>
        <strain evidence="10 11">DSM 13087</strain>
    </source>
</reference>
<evidence type="ECO:0000256" key="8">
    <source>
        <dbReference type="SAM" id="SignalP"/>
    </source>
</evidence>
<evidence type="ECO:0000256" key="4">
    <source>
        <dbReference type="ARBA" id="ARBA00022801"/>
    </source>
</evidence>
<evidence type="ECO:0000256" key="7">
    <source>
        <dbReference type="SAM" id="MobiDB-lite"/>
    </source>
</evidence>
<feature type="domain" description="LamG-like jellyroll fold" evidence="9">
    <location>
        <begin position="80"/>
        <end position="201"/>
    </location>
</feature>
<evidence type="ECO:0000256" key="1">
    <source>
        <dbReference type="ARBA" id="ARBA00009902"/>
    </source>
</evidence>
<evidence type="ECO:0000256" key="2">
    <source>
        <dbReference type="ARBA" id="ARBA00012758"/>
    </source>
</evidence>
<name>A0A2W7RMW6_9RHOB</name>
<keyword evidence="4" id="KW-0378">Hydrolase</keyword>
<protein>
    <recommendedName>
        <fullName evidence="2">beta-fructofuranosidase</fullName>
        <ecNumber evidence="2">3.2.1.26</ecNumber>
    </recommendedName>
</protein>
<organism evidence="10 11">
    <name type="scientific">Roseinatronobacter thiooxidans</name>
    <dbReference type="NCBI Taxonomy" id="121821"/>
    <lineage>
        <taxon>Bacteria</taxon>
        <taxon>Pseudomonadati</taxon>
        <taxon>Pseudomonadota</taxon>
        <taxon>Alphaproteobacteria</taxon>
        <taxon>Rhodobacterales</taxon>
        <taxon>Paracoccaceae</taxon>
        <taxon>Roseinatronobacter</taxon>
    </lineage>
</organism>
<dbReference type="GO" id="GO:0005975">
    <property type="term" value="P:carbohydrate metabolic process"/>
    <property type="evidence" value="ECO:0007669"/>
    <property type="project" value="InterPro"/>
</dbReference>
<dbReference type="Gene3D" id="2.115.10.20">
    <property type="entry name" value="Glycosyl hydrolase domain, family 43"/>
    <property type="match status" value="1"/>
</dbReference>
<dbReference type="GO" id="GO:0004564">
    <property type="term" value="F:beta-fructofuranosidase activity"/>
    <property type="evidence" value="ECO:0007669"/>
    <property type="project" value="UniProtKB-EC"/>
</dbReference>
<gene>
    <name evidence="10" type="ORF">LY56_02844</name>
</gene>
<dbReference type="PANTHER" id="PTHR43101">
    <property type="entry name" value="BETA-FRUCTOSIDASE"/>
    <property type="match status" value="1"/>
</dbReference>
<dbReference type="Proteomes" id="UP000249364">
    <property type="component" value="Unassembled WGS sequence"/>
</dbReference>
<dbReference type="InterPro" id="IPR051214">
    <property type="entry name" value="GH32_Enzymes"/>
</dbReference>